<keyword evidence="3" id="KW-0998">Cell outer membrane</keyword>
<dbReference type="PANTHER" id="PTHR38731">
    <property type="entry name" value="LIPL45-RELATED LIPOPROTEIN-RELATED"/>
    <property type="match status" value="1"/>
</dbReference>
<dbReference type="EMBL" id="MKIO01000041">
    <property type="protein sequence ID" value="OLP53143.1"/>
    <property type="molecule type" value="Genomic_DNA"/>
</dbReference>
<dbReference type="RefSeq" id="WP_075637008.1">
    <property type="nucleotide sequence ID" value="NZ_MKIO01000041.1"/>
</dbReference>
<sequence length="1240" mass="131263">MTGWWAVGFALLLSCGTALAEPVTRAGAPAGAVIARKTGEEIRFVEKDGWQIVDLAQDVVNGDVLRTNATGQLAILFADRTQMRLGRNSTLLVRDVKSGGADAELSLQSGSLWARAERGGAGLKVETPAATAAIRGTDWTLSVDAGGRTSLNVLDGTVELSNSAGSVSVTRGEGAVAAIGQAPRKIIITNSDDREQMLYYLGLRDSFGMLPASPLSGPALLDRHRALTERPPEARSAADWLELAETRFSIEGYRAAEAALAEAERRGLSPALRPRADYLAGLIDASYGRYRQAAEKIGRASGRLDAARRGAAAYAGYFARALAEPTRVEAPPAGAGGAQAVAAAALTTGFRQSIRAAIDVLKQGEARYPQDALLPAMRGKIALVLNDQAQAEEALGRALALDPDQPIALEARADLKASRQGDLKGAEADLRRALAAYPGDTNLLNSLALLQSAKGEPLAAMETLRQALALDPGGALEHANLAILLLDASRIPAARAEIDAATAADPGFDILLVARGRYHLQTGETDKALDDLLAGSVANPAYAQAQLMLALAHYARGERVAYEQAMDNAERIDPNDPAIASVRAAVAAQDFDSDAAVRQAQKYLKLERQRGGEFAALGAQQEAGSVLKTAFTLQGLTAWGNYYGDATFDPFTGTAYLDQSLRGSANPFANALLPGGNGVDQVTDVGGYSGFLQGLLLSPQMISSSALQHTLLPAPFLEGTLGAGLNLSRSGHQEWIKSAEIDGYSNLPFPISLSGSITWEDQGETREDPSGLNALDLSSALRSANGFITASPTENDRIIALVQTSRSSTLNGGGSFLPDVPIDLTAATPAAIAILTQNENKTEAEELKAALGWSHSFGDTNVLNAALFYDQSSSDSLSTSYAITDLLGTIDQNTSSNASKSYMAALGHLYGMGDLTLRTGVEGGFFDIDASTHYQSLLVSVDANDQPVFEPIIDTLSEVSFRVTAAKAYVDALYEATPHLKLEAGLFGRVYQGGPIDVQRLEPRLGIAWEPVDGQWLRAGYLREGFLSTTSTLAPLGVVGLQSNIVPLAIEGYKDTLAFRWDGQWTDRFFTAVDVQHQEARQLSIDDPFLSPGTSLVAGDIARGSIDRAAITANYVIGYGFGLSGTYGRLHSRDDDSDSATHGGSLPYVPDEVGQVALTFVNPIGLSTTLAGNYTGTRRGRDGADLDGYWTLDAGLTYQTPDRHLDLTLAAYNLLDEDFAIATGVPGWGRSVKALLKVRF</sequence>
<evidence type="ECO:0000256" key="1">
    <source>
        <dbReference type="ARBA" id="ARBA00004442"/>
    </source>
</evidence>
<keyword evidence="2" id="KW-0472">Membrane</keyword>
<dbReference type="GO" id="GO:0009279">
    <property type="term" value="C:cell outer membrane"/>
    <property type="evidence" value="ECO:0007669"/>
    <property type="project" value="UniProtKB-SubCell"/>
</dbReference>
<dbReference type="STRING" id="1672749.BJF92_17705"/>
<evidence type="ECO:0000313" key="7">
    <source>
        <dbReference type="Proteomes" id="UP000186143"/>
    </source>
</evidence>
<evidence type="ECO:0000313" key="6">
    <source>
        <dbReference type="EMBL" id="OLP53143.1"/>
    </source>
</evidence>
<feature type="domain" description="FecR protein" evidence="5">
    <location>
        <begin position="63"/>
        <end position="159"/>
    </location>
</feature>
<dbReference type="OrthoDB" id="7810516at2"/>
<dbReference type="Proteomes" id="UP000186143">
    <property type="component" value="Unassembled WGS sequence"/>
</dbReference>
<dbReference type="InterPro" id="IPR036942">
    <property type="entry name" value="Beta-barrel_TonB_sf"/>
</dbReference>
<dbReference type="SMART" id="SM00028">
    <property type="entry name" value="TPR"/>
    <property type="match status" value="6"/>
</dbReference>
<evidence type="ECO:0000256" key="4">
    <source>
        <dbReference type="SAM" id="SignalP"/>
    </source>
</evidence>
<evidence type="ECO:0000256" key="2">
    <source>
        <dbReference type="ARBA" id="ARBA00023136"/>
    </source>
</evidence>
<proteinExistence type="predicted"/>
<evidence type="ECO:0000256" key="3">
    <source>
        <dbReference type="ARBA" id="ARBA00023237"/>
    </source>
</evidence>
<comment type="subcellular location">
    <subcellularLocation>
        <location evidence="1">Cell outer membrane</location>
    </subcellularLocation>
</comment>
<dbReference type="Gene3D" id="2.40.170.20">
    <property type="entry name" value="TonB-dependent receptor, beta-barrel domain"/>
    <property type="match status" value="1"/>
</dbReference>
<dbReference type="Pfam" id="PF13432">
    <property type="entry name" value="TPR_16"/>
    <property type="match status" value="2"/>
</dbReference>
<dbReference type="Gene3D" id="2.60.120.1440">
    <property type="match status" value="1"/>
</dbReference>
<feature type="signal peptide" evidence="4">
    <location>
        <begin position="1"/>
        <end position="20"/>
    </location>
</feature>
<dbReference type="Gene3D" id="1.25.40.10">
    <property type="entry name" value="Tetratricopeptide repeat domain"/>
    <property type="match status" value="2"/>
</dbReference>
<reference evidence="6 7" key="1">
    <citation type="submission" date="2016-09" db="EMBL/GenBank/DDBJ databases">
        <title>Rhizobium sp. nov., a novel species isolated from the rice rhizosphere.</title>
        <authorList>
            <person name="Zhao J."/>
            <person name="Zhang X."/>
        </authorList>
    </citation>
    <scope>NUCLEOTIDE SEQUENCE [LARGE SCALE GENOMIC DNA]</scope>
    <source>
        <strain evidence="6 7">MH17</strain>
    </source>
</reference>
<feature type="chain" id="PRO_5012593209" description="FecR protein domain-containing protein" evidence="4">
    <location>
        <begin position="21"/>
        <end position="1240"/>
    </location>
</feature>
<comment type="caution">
    <text evidence="6">The sequence shown here is derived from an EMBL/GenBank/DDBJ whole genome shotgun (WGS) entry which is preliminary data.</text>
</comment>
<dbReference type="InterPro" id="IPR011990">
    <property type="entry name" value="TPR-like_helical_dom_sf"/>
</dbReference>
<protein>
    <recommendedName>
        <fullName evidence="5">FecR protein domain-containing protein</fullName>
    </recommendedName>
</protein>
<dbReference type="SUPFAM" id="SSF48452">
    <property type="entry name" value="TPR-like"/>
    <property type="match status" value="2"/>
</dbReference>
<evidence type="ECO:0000259" key="5">
    <source>
        <dbReference type="Pfam" id="PF04773"/>
    </source>
</evidence>
<dbReference type="AlphaFoldDB" id="A0A1Q9ADX4"/>
<gene>
    <name evidence="6" type="ORF">BJF92_17705</name>
</gene>
<dbReference type="Pfam" id="PF04773">
    <property type="entry name" value="FecR"/>
    <property type="match status" value="1"/>
</dbReference>
<accession>A0A1Q9ADX4</accession>
<dbReference type="InterPro" id="IPR019734">
    <property type="entry name" value="TPR_rpt"/>
</dbReference>
<name>A0A1Q9ADX4_9HYPH</name>
<dbReference type="InterPro" id="IPR006860">
    <property type="entry name" value="FecR"/>
</dbReference>
<keyword evidence="4" id="KW-0732">Signal</keyword>
<dbReference type="SUPFAM" id="SSF56935">
    <property type="entry name" value="Porins"/>
    <property type="match status" value="1"/>
</dbReference>
<organism evidence="6 7">
    <name type="scientific">Xaviernesmea rhizosphaerae</name>
    <dbReference type="NCBI Taxonomy" id="1672749"/>
    <lineage>
        <taxon>Bacteria</taxon>
        <taxon>Pseudomonadati</taxon>
        <taxon>Pseudomonadota</taxon>
        <taxon>Alphaproteobacteria</taxon>
        <taxon>Hyphomicrobiales</taxon>
        <taxon>Rhizobiaceae</taxon>
        <taxon>Rhizobium/Agrobacterium group</taxon>
        <taxon>Xaviernesmea</taxon>
    </lineage>
</organism>